<organism evidence="2 4">
    <name type="scientific">Cyprinus carpio</name>
    <name type="common">Common carp</name>
    <dbReference type="NCBI Taxonomy" id="7962"/>
    <lineage>
        <taxon>Eukaryota</taxon>
        <taxon>Metazoa</taxon>
        <taxon>Chordata</taxon>
        <taxon>Craniata</taxon>
        <taxon>Vertebrata</taxon>
        <taxon>Euteleostomi</taxon>
        <taxon>Actinopterygii</taxon>
        <taxon>Neopterygii</taxon>
        <taxon>Teleostei</taxon>
        <taxon>Ostariophysi</taxon>
        <taxon>Cypriniformes</taxon>
        <taxon>Cyprinidae</taxon>
        <taxon>Cyprininae</taxon>
        <taxon>Cyprinus</taxon>
    </lineage>
</organism>
<evidence type="ECO:0000313" key="2">
    <source>
        <dbReference type="Ensembl" id="ENSCCRP00020100190.1"/>
    </source>
</evidence>
<dbReference type="PANTHER" id="PTHR38503">
    <property type="entry name" value="SMALL INTEGRAL MEMBRANE PROTEIN 1"/>
    <property type="match status" value="1"/>
</dbReference>
<dbReference type="Ensembl" id="ENSCCRT00010129755.1">
    <property type="protein sequence ID" value="ENSCCRP00010116766.1"/>
    <property type="gene ID" value="ENSCCRG00010051192.1"/>
</dbReference>
<keyword evidence="1" id="KW-1133">Transmembrane helix</keyword>
<evidence type="ECO:0000313" key="3">
    <source>
        <dbReference type="Proteomes" id="UP000694427"/>
    </source>
</evidence>
<dbReference type="Proteomes" id="UP000694700">
    <property type="component" value="Unplaced"/>
</dbReference>
<accession>A0A8C2JT60</accession>
<evidence type="ECO:0000256" key="1">
    <source>
        <dbReference type="SAM" id="Phobius"/>
    </source>
</evidence>
<reference evidence="2" key="1">
    <citation type="submission" date="2025-05" db="UniProtKB">
        <authorList>
            <consortium name="Ensembl"/>
        </authorList>
    </citation>
    <scope>IDENTIFICATION</scope>
</reference>
<protein>
    <recommendedName>
        <fullName evidence="5">Small integral membrane protein 1</fullName>
    </recommendedName>
</protein>
<dbReference type="Proteomes" id="UP000694701">
    <property type="component" value="Unplaced"/>
</dbReference>
<dbReference type="Proteomes" id="UP000694427">
    <property type="component" value="Unplaced"/>
</dbReference>
<feature type="transmembrane region" description="Helical" evidence="1">
    <location>
        <begin position="53"/>
        <end position="78"/>
    </location>
</feature>
<keyword evidence="3" id="KW-1185">Reference proteome</keyword>
<name>A0A8C2JT60_CYPCA</name>
<dbReference type="InterPro" id="IPR031744">
    <property type="entry name" value="SMIM1"/>
</dbReference>
<dbReference type="Ensembl" id="ENSCCRT00020109542.1">
    <property type="protein sequence ID" value="ENSCCRP00020100190.1"/>
    <property type="gene ID" value="ENSCCRG00020046038.1"/>
</dbReference>
<evidence type="ECO:0008006" key="5">
    <source>
        <dbReference type="Google" id="ProtNLM"/>
    </source>
</evidence>
<dbReference type="AlphaFoldDB" id="A0A8C2JT60"/>
<keyword evidence="1" id="KW-0472">Membrane</keyword>
<evidence type="ECO:0000313" key="4">
    <source>
        <dbReference type="Proteomes" id="UP000694701"/>
    </source>
</evidence>
<dbReference type="PANTHER" id="PTHR38503:SF1">
    <property type="entry name" value="SMALL INTEGRAL MEMBRANE PROTEIN 1"/>
    <property type="match status" value="1"/>
</dbReference>
<sequence length="81" mass="9434">MESSEASVQYNRWSEDNMNMQVSYYWSESNNSCQSCLYPYSHYNRLCTGRLGIVMKVAASLTMMVVVYIVGYITGYYVHRC</sequence>
<dbReference type="Pfam" id="PF15875">
    <property type="entry name" value="DUF4731"/>
    <property type="match status" value="1"/>
</dbReference>
<proteinExistence type="predicted"/>
<keyword evidence="1" id="KW-0812">Transmembrane</keyword>
<dbReference type="Ensembl" id="ENSCCRT00015043424.1">
    <property type="protein sequence ID" value="ENSCCRP00015042007.1"/>
    <property type="gene ID" value="ENSCCRG00015017468.1"/>
</dbReference>